<reference evidence="1" key="2">
    <citation type="journal article" date="2022" name="Microb. Genom.">
        <title>A chromosome-scale genome assembly of the tomato pathogen Cladosporium fulvum reveals a compartmentalized genome architecture and the presence of a dispensable chromosome.</title>
        <authorList>
            <person name="Zaccaron A.Z."/>
            <person name="Chen L.H."/>
            <person name="Samaras A."/>
            <person name="Stergiopoulos I."/>
        </authorList>
    </citation>
    <scope>NUCLEOTIDE SEQUENCE</scope>
    <source>
        <strain evidence="1">Race5_Kim</strain>
    </source>
</reference>
<proteinExistence type="predicted"/>
<dbReference type="InterPro" id="IPR021842">
    <property type="entry name" value="DUF3435"/>
</dbReference>
<dbReference type="Pfam" id="PF11917">
    <property type="entry name" value="DUF3435"/>
    <property type="match status" value="1"/>
</dbReference>
<protein>
    <submittedName>
        <fullName evidence="1">Uncharacterized protein</fullName>
    </submittedName>
</protein>
<reference evidence="1" key="1">
    <citation type="submission" date="2021-12" db="EMBL/GenBank/DDBJ databases">
        <authorList>
            <person name="Zaccaron A."/>
            <person name="Stergiopoulos I."/>
        </authorList>
    </citation>
    <scope>NUCLEOTIDE SEQUENCE</scope>
    <source>
        <strain evidence="1">Race5_Kim</strain>
    </source>
</reference>
<dbReference type="AlphaFoldDB" id="A0A9Q8LED7"/>
<name>A0A9Q8LED7_PASFU</name>
<dbReference type="OrthoDB" id="3943630at2759"/>
<dbReference type="OMA" id="ASWILKI"/>
<sequence length="234" mass="26911">MASRPVVIDVLRFLWQCDEHEFPHPRHRLRLSLAVLLLTYLGVRPGEFLESSASRGGNGGVLYGDLSIFVVPDPTASDKRSTARFAVLVRLRNRKNNRLKQYNNVYLPLVEGVDRRELCPVTQILALAMADHAIEQVECPDDLERVRYRDGQAVRRLHIRATYEQVPLLRAMDRDRTISKTNILSTDSLRTQLTTLGQRAQYNDPMVAYNFRRMHGNMLDSNVTSARRRKNFGH</sequence>
<organism evidence="1 2">
    <name type="scientific">Passalora fulva</name>
    <name type="common">Tomato leaf mold</name>
    <name type="synonym">Cladosporium fulvum</name>
    <dbReference type="NCBI Taxonomy" id="5499"/>
    <lineage>
        <taxon>Eukaryota</taxon>
        <taxon>Fungi</taxon>
        <taxon>Dikarya</taxon>
        <taxon>Ascomycota</taxon>
        <taxon>Pezizomycotina</taxon>
        <taxon>Dothideomycetes</taxon>
        <taxon>Dothideomycetidae</taxon>
        <taxon>Mycosphaerellales</taxon>
        <taxon>Mycosphaerellaceae</taxon>
        <taxon>Fulvia</taxon>
    </lineage>
</organism>
<keyword evidence="2" id="KW-1185">Reference proteome</keyword>
<dbReference type="PANTHER" id="PTHR37535">
    <property type="entry name" value="FLUG DOMAIN PROTEIN"/>
    <property type="match status" value="1"/>
</dbReference>
<evidence type="ECO:0000313" key="1">
    <source>
        <dbReference type="EMBL" id="UJO15865.1"/>
    </source>
</evidence>
<gene>
    <name evidence="1" type="ORF">CLAFUR5_04425</name>
</gene>
<dbReference type="GeneID" id="71984303"/>
<accession>A0A9Q8LED7</accession>
<dbReference type="EMBL" id="CP090166">
    <property type="protein sequence ID" value="UJO15865.1"/>
    <property type="molecule type" value="Genomic_DNA"/>
</dbReference>
<dbReference type="Proteomes" id="UP000756132">
    <property type="component" value="Chromosome 4"/>
</dbReference>
<dbReference type="RefSeq" id="XP_047760231.1">
    <property type="nucleotide sequence ID" value="XM_047903573.1"/>
</dbReference>
<evidence type="ECO:0000313" key="2">
    <source>
        <dbReference type="Proteomes" id="UP000756132"/>
    </source>
</evidence>
<dbReference type="KEGG" id="ffu:CLAFUR5_04425"/>
<dbReference type="PANTHER" id="PTHR37535:SF4">
    <property type="entry name" value="FLUG DOMAIN-CONTAINING PROTEIN"/>
    <property type="match status" value="1"/>
</dbReference>